<gene>
    <name evidence="3" type="ORF">FE784_22495</name>
</gene>
<evidence type="ECO:0000313" key="3">
    <source>
        <dbReference type="EMBL" id="TNJ64072.1"/>
    </source>
</evidence>
<dbReference type="SUPFAM" id="SSF52266">
    <property type="entry name" value="SGNH hydrolase"/>
    <property type="match status" value="1"/>
</dbReference>
<dbReference type="Gene3D" id="2.60.120.260">
    <property type="entry name" value="Galactose-binding domain-like"/>
    <property type="match status" value="1"/>
</dbReference>
<dbReference type="InterPro" id="IPR048977">
    <property type="entry name" value="SsfX3-like_N"/>
</dbReference>
<reference evidence="3 4" key="1">
    <citation type="submission" date="2019-05" db="EMBL/GenBank/DDBJ databases">
        <title>We sequenced the genome of Paenibacillus hemerocallicola KCTC 33185 for further insight into its adaptation and study the phylogeny of Paenibacillus.</title>
        <authorList>
            <person name="Narsing Rao M.P."/>
        </authorList>
    </citation>
    <scope>NUCLEOTIDE SEQUENCE [LARGE SCALE GENOMIC DNA]</scope>
    <source>
        <strain evidence="3 4">KCTC 33185</strain>
    </source>
</reference>
<feature type="domain" description="SGNH hydrolase-type esterase" evidence="1">
    <location>
        <begin position="142"/>
        <end position="323"/>
    </location>
</feature>
<dbReference type="InterPro" id="IPR036514">
    <property type="entry name" value="SGNH_hydro_sf"/>
</dbReference>
<evidence type="ECO:0000313" key="4">
    <source>
        <dbReference type="Proteomes" id="UP000307943"/>
    </source>
</evidence>
<dbReference type="Gene3D" id="3.40.50.1110">
    <property type="entry name" value="SGNH hydrolase"/>
    <property type="match status" value="1"/>
</dbReference>
<dbReference type="InterPro" id="IPR013830">
    <property type="entry name" value="SGNH_hydro"/>
</dbReference>
<keyword evidence="4" id="KW-1185">Reference proteome</keyword>
<dbReference type="Pfam" id="PF14606">
    <property type="entry name" value="Lipase_GDSL_3"/>
    <property type="match status" value="1"/>
</dbReference>
<accession>A0A5C4T4U0</accession>
<dbReference type="EMBL" id="VDCQ01000034">
    <property type="protein sequence ID" value="TNJ64072.1"/>
    <property type="molecule type" value="Genomic_DNA"/>
</dbReference>
<dbReference type="OrthoDB" id="2060945at2"/>
<name>A0A5C4T4U0_9BACL</name>
<dbReference type="Proteomes" id="UP000307943">
    <property type="component" value="Unassembled WGS sequence"/>
</dbReference>
<evidence type="ECO:0000259" key="1">
    <source>
        <dbReference type="Pfam" id="PF14606"/>
    </source>
</evidence>
<protein>
    <submittedName>
        <fullName evidence="3">GDSL family lipase</fullName>
    </submittedName>
</protein>
<evidence type="ECO:0000259" key="2">
    <source>
        <dbReference type="Pfam" id="PF21181"/>
    </source>
</evidence>
<organism evidence="3 4">
    <name type="scientific">Paenibacillus hemerocallicola</name>
    <dbReference type="NCBI Taxonomy" id="1172614"/>
    <lineage>
        <taxon>Bacteria</taxon>
        <taxon>Bacillati</taxon>
        <taxon>Bacillota</taxon>
        <taxon>Bacilli</taxon>
        <taxon>Bacillales</taxon>
        <taxon>Paenibacillaceae</taxon>
        <taxon>Paenibacillus</taxon>
    </lineage>
</organism>
<comment type="caution">
    <text evidence="3">The sequence shown here is derived from an EMBL/GenBank/DDBJ whole genome shotgun (WGS) entry which is preliminary data.</text>
</comment>
<dbReference type="AlphaFoldDB" id="A0A5C4T4U0"/>
<dbReference type="RefSeq" id="WP_139604476.1">
    <property type="nucleotide sequence ID" value="NZ_VDCQ01000034.1"/>
</dbReference>
<proteinExistence type="predicted"/>
<sequence>MQNVDLREGLLQGAVSIECLEDGVKPWRIPYDHYELFAPNGLKGRAETPAGVRVCLTSDTDRIALQVDACKEKRLFDCVIDDKQVITAALGAGEETVRFEDLGSCRKRIDLYLPQTAPVVLRRLLISAGARWHVETSGRRRWIAYGSSITQCVDAYSPATTWPAIVARSKGLDLTCLGYRGNCHMEPMVARMIRDLPAELISLCLGINIYGNRSFSLRTFRAMVIGFIMIVRERHPLTPIVVISPICSPPRESKENAVGLTLEIMREEIREAYLALCRHGDSALYLIDGLELIGHADVRYLSDELHPNPEGYVLMADRFEACLAASGLWDRLPGRSEAAGCTESPKIGAKLQI</sequence>
<dbReference type="Pfam" id="PF21181">
    <property type="entry name" value="SsfX3_N"/>
    <property type="match status" value="1"/>
</dbReference>
<feature type="domain" description="SsfX3-like N-terminal" evidence="2">
    <location>
        <begin position="12"/>
        <end position="121"/>
    </location>
</feature>